<sequence>MAAEDPSRKSGCTIDGAGHRSIVHGTAGLLETLKDRRTSALVRSDIEGNAPRAIKEPAACVTSSPIPSYDVDMSSL</sequence>
<keyword evidence="2" id="KW-1185">Reference proteome</keyword>
<evidence type="ECO:0000313" key="2">
    <source>
        <dbReference type="Proteomes" id="UP000572817"/>
    </source>
</evidence>
<comment type="caution">
    <text evidence="1">The sequence shown here is derived from an EMBL/GenBank/DDBJ whole genome shotgun (WGS) entry which is preliminary data.</text>
</comment>
<gene>
    <name evidence="1" type="ORF">GTA08_BOTSDO07531</name>
</gene>
<dbReference type="Proteomes" id="UP000572817">
    <property type="component" value="Unassembled WGS sequence"/>
</dbReference>
<evidence type="ECO:0000313" key="1">
    <source>
        <dbReference type="EMBL" id="KAF4304517.1"/>
    </source>
</evidence>
<accession>A0A8H4INQ1</accession>
<dbReference type="AlphaFoldDB" id="A0A8H4INQ1"/>
<proteinExistence type="predicted"/>
<name>A0A8H4INQ1_9PEZI</name>
<protein>
    <submittedName>
        <fullName evidence="1">Uncharacterized protein</fullName>
    </submittedName>
</protein>
<organism evidence="1 2">
    <name type="scientific">Botryosphaeria dothidea</name>
    <dbReference type="NCBI Taxonomy" id="55169"/>
    <lineage>
        <taxon>Eukaryota</taxon>
        <taxon>Fungi</taxon>
        <taxon>Dikarya</taxon>
        <taxon>Ascomycota</taxon>
        <taxon>Pezizomycotina</taxon>
        <taxon>Dothideomycetes</taxon>
        <taxon>Dothideomycetes incertae sedis</taxon>
        <taxon>Botryosphaeriales</taxon>
        <taxon>Botryosphaeriaceae</taxon>
        <taxon>Botryosphaeria</taxon>
    </lineage>
</organism>
<dbReference type="EMBL" id="WWBZ02000051">
    <property type="protein sequence ID" value="KAF4304517.1"/>
    <property type="molecule type" value="Genomic_DNA"/>
</dbReference>
<reference evidence="1" key="1">
    <citation type="submission" date="2020-04" db="EMBL/GenBank/DDBJ databases">
        <title>Genome Assembly and Annotation of Botryosphaeria dothidea sdau 11-99, a Latent Pathogen of Apple Fruit Ring Rot in China.</title>
        <authorList>
            <person name="Yu C."/>
            <person name="Diao Y."/>
            <person name="Lu Q."/>
            <person name="Zhao J."/>
            <person name="Cui S."/>
            <person name="Peng C."/>
            <person name="He B."/>
            <person name="Liu H."/>
        </authorList>
    </citation>
    <scope>NUCLEOTIDE SEQUENCE [LARGE SCALE GENOMIC DNA]</scope>
    <source>
        <strain evidence="1">Sdau11-99</strain>
    </source>
</reference>